<organism evidence="6">
    <name type="scientific">Hirondellea gigas</name>
    <dbReference type="NCBI Taxonomy" id="1518452"/>
    <lineage>
        <taxon>Eukaryota</taxon>
        <taxon>Metazoa</taxon>
        <taxon>Ecdysozoa</taxon>
        <taxon>Arthropoda</taxon>
        <taxon>Crustacea</taxon>
        <taxon>Multicrustacea</taxon>
        <taxon>Malacostraca</taxon>
        <taxon>Eumalacostraca</taxon>
        <taxon>Peracarida</taxon>
        <taxon>Amphipoda</taxon>
        <taxon>Amphilochidea</taxon>
        <taxon>Lysianassida</taxon>
        <taxon>Lysianassidira</taxon>
        <taxon>Lysianassoidea</taxon>
        <taxon>Lysianassidae</taxon>
        <taxon>Hirondellea</taxon>
    </lineage>
</organism>
<evidence type="ECO:0000256" key="1">
    <source>
        <dbReference type="ARBA" id="ARBA00004141"/>
    </source>
</evidence>
<evidence type="ECO:0000313" key="6">
    <source>
        <dbReference type="EMBL" id="LAC26280.1"/>
    </source>
</evidence>
<dbReference type="GO" id="GO:0016020">
    <property type="term" value="C:membrane"/>
    <property type="evidence" value="ECO:0007669"/>
    <property type="project" value="UniProtKB-SubCell"/>
</dbReference>
<feature type="transmembrane region" description="Helical" evidence="5">
    <location>
        <begin position="125"/>
        <end position="144"/>
    </location>
</feature>
<keyword evidence="3 5" id="KW-1133">Transmembrane helix</keyword>
<feature type="transmembrane region" description="Helical" evidence="5">
    <location>
        <begin position="74"/>
        <end position="98"/>
    </location>
</feature>
<feature type="transmembrane region" description="Helical" evidence="5">
    <location>
        <begin position="215"/>
        <end position="245"/>
    </location>
</feature>
<feature type="transmembrane region" description="Helical" evidence="5">
    <location>
        <begin position="6"/>
        <end position="30"/>
    </location>
</feature>
<proteinExistence type="evidence at transcript level"/>
<feature type="transmembrane region" description="Helical" evidence="5">
    <location>
        <begin position="340"/>
        <end position="363"/>
    </location>
</feature>
<evidence type="ECO:0000256" key="3">
    <source>
        <dbReference type="ARBA" id="ARBA00022989"/>
    </source>
</evidence>
<reference evidence="6" key="1">
    <citation type="submission" date="2017-11" db="EMBL/GenBank/DDBJ databases">
        <title>The sensing device of the deep-sea amphipod.</title>
        <authorList>
            <person name="Kobayashi H."/>
            <person name="Nagahama T."/>
            <person name="Arai W."/>
            <person name="Sasagawa Y."/>
            <person name="Umeda M."/>
            <person name="Hayashi T."/>
            <person name="Nikaido I."/>
            <person name="Watanabe H."/>
            <person name="Oguri K."/>
            <person name="Kitazato H."/>
            <person name="Fujioka K."/>
            <person name="Kido Y."/>
            <person name="Takami H."/>
        </authorList>
    </citation>
    <scope>NUCLEOTIDE SEQUENCE</scope>
    <source>
        <tissue evidence="6">Whole body</tissue>
    </source>
</reference>
<feature type="transmembrane region" description="Helical" evidence="5">
    <location>
        <begin position="383"/>
        <end position="409"/>
    </location>
</feature>
<keyword evidence="2 5" id="KW-0812">Transmembrane</keyword>
<feature type="transmembrane region" description="Helical" evidence="5">
    <location>
        <begin position="42"/>
        <end position="62"/>
    </location>
</feature>
<dbReference type="PANTHER" id="PTHR31652:SF0">
    <property type="entry name" value="LIMR FAMILY PROTEIN DDB_G0283707-RELATED"/>
    <property type="match status" value="1"/>
</dbReference>
<sequence length="530" mass="60157">MVDAFMIISAVVLSAVILFVIVLLLIRFSHPDDKNEARFPKAVVILGLFIASAAVLTLPFDVANAGGGDIDVGVLWQIIFITAAVFIVVIIPFAFFFYESDVDPDLLREQGASQCEGQAPQAMKYTCLSFVIFTILVVIMYVFMHVAEIRVERHTQNMFMVVPVGTDVPQVTSNVVGCSALAPSGGTLYFQKSATPKKMCHQEEFTWEIPVTFPVYLMALLAFIGWFLFSLFVGIGLFALPLDLFNDWRTRPERMTLQEYSKRKNELGIRARSLREIGTAILDCQIDATGVKQGRKNRRQAKKAMNEFEQAVYMLQKDIDYMNLSFFLKGGNPIMPWFKLFLSIFSGILSLTWLLHILLFMLFDVTPFLNDLFINLEFDGFPLFGVVAFAIYSFYLLWCCIAGNFKLGLRIPFIMKIYPMELGNTMMNAFLVNTWIILVCSFPCVQFCTIAFPIYSRGTSITVIFGNQVKNLQFFKYFFKDNVFVIAMLILSMITLACLCLLPKDKSEIIEQKLEDFKNGKKRGLGLNRM</sequence>
<dbReference type="PANTHER" id="PTHR31652">
    <property type="entry name" value="LIMR FAMILY PROTEIN DDB_G0283707-RELATED"/>
    <property type="match status" value="1"/>
</dbReference>
<dbReference type="EMBL" id="IACT01007161">
    <property type="protein sequence ID" value="LAC26280.1"/>
    <property type="molecule type" value="mRNA"/>
</dbReference>
<evidence type="ECO:0000256" key="4">
    <source>
        <dbReference type="ARBA" id="ARBA00023136"/>
    </source>
</evidence>
<comment type="subcellular location">
    <subcellularLocation>
        <location evidence="1">Membrane</location>
        <topology evidence="1">Multi-pass membrane protein</topology>
    </subcellularLocation>
</comment>
<name>A0A6A7G5U2_9CRUS</name>
<feature type="transmembrane region" description="Helical" evidence="5">
    <location>
        <begin position="430"/>
        <end position="455"/>
    </location>
</feature>
<evidence type="ECO:0000256" key="2">
    <source>
        <dbReference type="ARBA" id="ARBA00022692"/>
    </source>
</evidence>
<accession>A0A6A7G5U2</accession>
<dbReference type="AlphaFoldDB" id="A0A6A7G5U2"/>
<keyword evidence="4 5" id="KW-0472">Membrane</keyword>
<dbReference type="Pfam" id="PF04791">
    <property type="entry name" value="LMBR1"/>
    <property type="match status" value="2"/>
</dbReference>
<evidence type="ECO:0000256" key="5">
    <source>
        <dbReference type="SAM" id="Phobius"/>
    </source>
</evidence>
<protein>
    <submittedName>
        <fullName evidence="6">LMBR1-like conserved region-containing protein</fullName>
    </submittedName>
</protein>
<dbReference type="InterPro" id="IPR006876">
    <property type="entry name" value="LMBR1-like_membr_prot"/>
</dbReference>
<feature type="transmembrane region" description="Helical" evidence="5">
    <location>
        <begin position="483"/>
        <end position="502"/>
    </location>
</feature>